<dbReference type="PANTHER" id="PTHR30213">
    <property type="entry name" value="INNER MEMBRANE PROTEIN YHJD"/>
    <property type="match status" value="1"/>
</dbReference>
<dbReference type="Proteomes" id="UP000195897">
    <property type="component" value="Unassembled WGS sequence"/>
</dbReference>
<feature type="transmembrane region" description="Helical" evidence="6">
    <location>
        <begin position="27"/>
        <end position="46"/>
    </location>
</feature>
<gene>
    <name evidence="7" type="ORF">B5F17_00735</name>
</gene>
<dbReference type="InterPro" id="IPR017039">
    <property type="entry name" value="Virul_fac_BrkB"/>
</dbReference>
<accession>A0A1Y4LCM3</accession>
<dbReference type="RefSeq" id="WP_016148276.1">
    <property type="nucleotide sequence ID" value="NZ_CABKSA010000002.1"/>
</dbReference>
<evidence type="ECO:0000313" key="8">
    <source>
        <dbReference type="Proteomes" id="UP000195897"/>
    </source>
</evidence>
<dbReference type="EMBL" id="NFKK01000001">
    <property type="protein sequence ID" value="OUP54457.1"/>
    <property type="molecule type" value="Genomic_DNA"/>
</dbReference>
<feature type="transmembrane region" description="Helical" evidence="6">
    <location>
        <begin position="208"/>
        <end position="229"/>
    </location>
</feature>
<sequence length="278" mass="31323">MHRRFRGPLRVLVQLIERYFKDGVSHAAAELAFFLLFSLFPLLMVLNSLLGMANFSEVTILDATRFLPDDVQDIVLSYLNYLGSKDAVQPLMVGSALTLYFLSRAVRSIIYSMQRIYRNEPHRGPVGTVMISLILTAGLLLLMGMSILLIVVGQRFLEIITRWFPMLEAGATRLHYLSYPVAIVIALGFLIVLYSLVPPVHIRWRDALPGAGVSLVGWVVLTRCFAYYVDNMGRYSILYGSIGAIIVLMLWLYLTSTTLILGGVLNHVLDEERQHKTD</sequence>
<dbReference type="GO" id="GO:0005886">
    <property type="term" value="C:plasma membrane"/>
    <property type="evidence" value="ECO:0007669"/>
    <property type="project" value="UniProtKB-SubCell"/>
</dbReference>
<evidence type="ECO:0000256" key="6">
    <source>
        <dbReference type="SAM" id="Phobius"/>
    </source>
</evidence>
<keyword evidence="4 6" id="KW-1133">Transmembrane helix</keyword>
<evidence type="ECO:0000256" key="2">
    <source>
        <dbReference type="ARBA" id="ARBA00022475"/>
    </source>
</evidence>
<keyword evidence="2" id="KW-1003">Cell membrane</keyword>
<evidence type="ECO:0000256" key="1">
    <source>
        <dbReference type="ARBA" id="ARBA00004651"/>
    </source>
</evidence>
<evidence type="ECO:0000256" key="4">
    <source>
        <dbReference type="ARBA" id="ARBA00022989"/>
    </source>
</evidence>
<feature type="transmembrane region" description="Helical" evidence="6">
    <location>
        <begin position="177"/>
        <end position="196"/>
    </location>
</feature>
<dbReference type="PANTHER" id="PTHR30213:SF0">
    <property type="entry name" value="UPF0761 MEMBRANE PROTEIN YIHY"/>
    <property type="match status" value="1"/>
</dbReference>
<dbReference type="PIRSF" id="PIRSF035875">
    <property type="entry name" value="RNase_BN"/>
    <property type="match status" value="1"/>
</dbReference>
<feature type="transmembrane region" description="Helical" evidence="6">
    <location>
        <begin position="127"/>
        <end position="157"/>
    </location>
</feature>
<evidence type="ECO:0000256" key="3">
    <source>
        <dbReference type="ARBA" id="ARBA00022692"/>
    </source>
</evidence>
<protein>
    <submittedName>
        <fullName evidence="7">Uncharacterized protein</fullName>
    </submittedName>
</protein>
<feature type="transmembrane region" description="Helical" evidence="6">
    <location>
        <begin position="87"/>
        <end position="106"/>
    </location>
</feature>
<keyword evidence="3 6" id="KW-0812">Transmembrane</keyword>
<dbReference type="NCBIfam" id="TIGR00765">
    <property type="entry name" value="yihY_not_rbn"/>
    <property type="match status" value="1"/>
</dbReference>
<evidence type="ECO:0000313" key="7">
    <source>
        <dbReference type="EMBL" id="OUP54457.1"/>
    </source>
</evidence>
<proteinExistence type="predicted"/>
<keyword evidence="5 6" id="KW-0472">Membrane</keyword>
<reference evidence="8" key="1">
    <citation type="submission" date="2017-04" db="EMBL/GenBank/DDBJ databases">
        <title>Function of individual gut microbiota members based on whole genome sequencing of pure cultures obtained from chicken caecum.</title>
        <authorList>
            <person name="Medvecky M."/>
            <person name="Cejkova D."/>
            <person name="Polansky O."/>
            <person name="Karasova D."/>
            <person name="Kubasova T."/>
            <person name="Cizek A."/>
            <person name="Rychlik I."/>
        </authorList>
    </citation>
    <scope>NUCLEOTIDE SEQUENCE [LARGE SCALE GENOMIC DNA]</scope>
    <source>
        <strain evidence="8">An180</strain>
    </source>
</reference>
<comment type="caution">
    <text evidence="7">The sequence shown here is derived from an EMBL/GenBank/DDBJ whole genome shotgun (WGS) entry which is preliminary data.</text>
</comment>
<comment type="subcellular location">
    <subcellularLocation>
        <location evidence="1">Cell membrane</location>
        <topology evidence="1">Multi-pass membrane protein</topology>
    </subcellularLocation>
</comment>
<evidence type="ECO:0000256" key="5">
    <source>
        <dbReference type="ARBA" id="ARBA00023136"/>
    </source>
</evidence>
<dbReference type="AlphaFoldDB" id="A0A1Y4LCM3"/>
<dbReference type="Pfam" id="PF03631">
    <property type="entry name" value="Virul_fac_BrkB"/>
    <property type="match status" value="1"/>
</dbReference>
<organism evidence="7 8">
    <name type="scientific">Butyricicoccus pullicaecorum</name>
    <dbReference type="NCBI Taxonomy" id="501571"/>
    <lineage>
        <taxon>Bacteria</taxon>
        <taxon>Bacillati</taxon>
        <taxon>Bacillota</taxon>
        <taxon>Clostridia</taxon>
        <taxon>Eubacteriales</taxon>
        <taxon>Butyricicoccaceae</taxon>
        <taxon>Butyricicoccus</taxon>
    </lineage>
</organism>
<name>A0A1Y4LCM3_9FIRM</name>